<dbReference type="Proteomes" id="UP001482620">
    <property type="component" value="Unassembled WGS sequence"/>
</dbReference>
<keyword evidence="2" id="KW-1185">Reference proteome</keyword>
<dbReference type="EMBL" id="JAHRIQ010030388">
    <property type="protein sequence ID" value="MEQ2231120.1"/>
    <property type="molecule type" value="Genomic_DNA"/>
</dbReference>
<gene>
    <name evidence="1" type="ORF">ILYODFUR_036176</name>
</gene>
<evidence type="ECO:0000313" key="2">
    <source>
        <dbReference type="Proteomes" id="UP001482620"/>
    </source>
</evidence>
<reference evidence="1 2" key="1">
    <citation type="submission" date="2021-06" db="EMBL/GenBank/DDBJ databases">
        <authorList>
            <person name="Palmer J.M."/>
        </authorList>
    </citation>
    <scope>NUCLEOTIDE SEQUENCE [LARGE SCALE GENOMIC DNA]</scope>
    <source>
        <strain evidence="2">if_2019</strain>
        <tissue evidence="1">Muscle</tissue>
    </source>
</reference>
<comment type="caution">
    <text evidence="1">The sequence shown here is derived from an EMBL/GenBank/DDBJ whole genome shotgun (WGS) entry which is preliminary data.</text>
</comment>
<organism evidence="1 2">
    <name type="scientific">Ilyodon furcidens</name>
    <name type="common">goldbreast splitfin</name>
    <dbReference type="NCBI Taxonomy" id="33524"/>
    <lineage>
        <taxon>Eukaryota</taxon>
        <taxon>Metazoa</taxon>
        <taxon>Chordata</taxon>
        <taxon>Craniata</taxon>
        <taxon>Vertebrata</taxon>
        <taxon>Euteleostomi</taxon>
        <taxon>Actinopterygii</taxon>
        <taxon>Neopterygii</taxon>
        <taxon>Teleostei</taxon>
        <taxon>Neoteleostei</taxon>
        <taxon>Acanthomorphata</taxon>
        <taxon>Ovalentaria</taxon>
        <taxon>Atherinomorphae</taxon>
        <taxon>Cyprinodontiformes</taxon>
        <taxon>Goodeidae</taxon>
        <taxon>Ilyodon</taxon>
    </lineage>
</organism>
<accession>A0ABV0TDZ0</accession>
<sequence>MSLIYALGPSSRRHLLSQVPLDSFSVVAGLLDSFSVVDGRCGLNLLAIHQDSLPARDDLPAVHLNSVSARDNLVVVNLNSVPARDDLLAVHLNCNVTWLFEHIVIVHC</sequence>
<name>A0ABV0TDZ0_9TELE</name>
<proteinExistence type="predicted"/>
<protein>
    <submittedName>
        <fullName evidence="1">Uncharacterized protein</fullName>
    </submittedName>
</protein>
<evidence type="ECO:0000313" key="1">
    <source>
        <dbReference type="EMBL" id="MEQ2231120.1"/>
    </source>
</evidence>